<keyword evidence="6 16" id="KW-0812">Transmembrane</keyword>
<evidence type="ECO:0000256" key="16">
    <source>
        <dbReference type="RuleBase" id="RU363109"/>
    </source>
</evidence>
<organism evidence="18 19">
    <name type="scientific">Agrilus planipennis</name>
    <name type="common">Emerald ash borer</name>
    <name type="synonym">Agrilus marcopoli</name>
    <dbReference type="NCBI Taxonomy" id="224129"/>
    <lineage>
        <taxon>Eukaryota</taxon>
        <taxon>Metazoa</taxon>
        <taxon>Ecdysozoa</taxon>
        <taxon>Arthropoda</taxon>
        <taxon>Hexapoda</taxon>
        <taxon>Insecta</taxon>
        <taxon>Pterygota</taxon>
        <taxon>Neoptera</taxon>
        <taxon>Endopterygota</taxon>
        <taxon>Coleoptera</taxon>
        <taxon>Polyphaga</taxon>
        <taxon>Elateriformia</taxon>
        <taxon>Buprestoidea</taxon>
        <taxon>Buprestidae</taxon>
        <taxon>Agrilinae</taxon>
        <taxon>Agrilus</taxon>
    </lineage>
</organism>
<dbReference type="PROSITE" id="PS51203">
    <property type="entry name" value="CS"/>
    <property type="match status" value="1"/>
</dbReference>
<evidence type="ECO:0000256" key="6">
    <source>
        <dbReference type="ARBA" id="ARBA00022692"/>
    </source>
</evidence>
<evidence type="ECO:0000256" key="2">
    <source>
        <dbReference type="ARBA" id="ARBA00005194"/>
    </source>
</evidence>
<evidence type="ECO:0000259" key="17">
    <source>
        <dbReference type="PROSITE" id="PS51203"/>
    </source>
</evidence>
<dbReference type="GeneID" id="108735665"/>
<dbReference type="PANTHER" id="PTHR11035:SF35">
    <property type="entry name" value="VERY-LONG-CHAIN (3R)-3-HYDROXYACYL-COA DEHYDRATASE"/>
    <property type="match status" value="1"/>
</dbReference>
<dbReference type="FunFam" id="2.60.40.790:FF:000013">
    <property type="entry name" value="Very-long-chain (3R)-3-hydroxyacyl-CoA dehydratase"/>
    <property type="match status" value="1"/>
</dbReference>
<dbReference type="STRING" id="224129.A0A1W4WT73"/>
<keyword evidence="10" id="KW-0175">Coiled coil</keyword>
<keyword evidence="12 16" id="KW-0472">Membrane</keyword>
<evidence type="ECO:0000256" key="13">
    <source>
        <dbReference type="ARBA" id="ARBA00023160"/>
    </source>
</evidence>
<dbReference type="FunCoup" id="A0A1W4WT73">
    <property type="interactions" value="781"/>
</dbReference>
<evidence type="ECO:0000256" key="12">
    <source>
        <dbReference type="ARBA" id="ARBA00023136"/>
    </source>
</evidence>
<dbReference type="InParanoid" id="A0A1W4WT73"/>
<feature type="transmembrane region" description="Helical" evidence="16">
    <location>
        <begin position="250"/>
        <end position="270"/>
    </location>
</feature>
<dbReference type="KEGG" id="apln:108735665"/>
<comment type="similarity">
    <text evidence="3 16">Belongs to the very long-chain fatty acids dehydratase HACD family.</text>
</comment>
<evidence type="ECO:0000256" key="7">
    <source>
        <dbReference type="ARBA" id="ARBA00022824"/>
    </source>
</evidence>
<dbReference type="GO" id="GO:0102158">
    <property type="term" value="F:very-long-chain (3R)-3-hydroxyacyl-CoA dehydratase activity"/>
    <property type="evidence" value="ECO:0007669"/>
    <property type="project" value="UniProtKB-EC"/>
</dbReference>
<dbReference type="GO" id="GO:0005789">
    <property type="term" value="C:endoplasmic reticulum membrane"/>
    <property type="evidence" value="ECO:0007669"/>
    <property type="project" value="UniProtKB-SubCell"/>
</dbReference>
<sequence>MTILSPFVYWAQSQDTVFVKVDLKNAINAHVNLEKRKLAFQAKGVGARGENDYTFSLDFYSNVDVKDSKYKVQDSNVTFHISKEAKDWWPRLISQPQKPAWLKIDFDKWQTEEDPDDVDETYEKLRDIREDYGNLYNRLQKEELGYSREDVRKVYLGFYNLFMFVSFLYILVVLGIMYVKNGYRSFDSAYEILGYVVIFLTSIQFLEILHCLLGYTSGSVFTTFIQVAGRMTVVNLVLGSEHELQMNPEVYFLFLFWSLIEVIRYPYYITQIYKKEIKLLTWLRYTVWIPLYPLGFLMELIIIYKSIPYFERSKQYSVSLPNDINFSFSFPTFIRVYLLLFAFPLMYLLMSHMYRARRKKLAPVNIKKNF</sequence>
<evidence type="ECO:0000256" key="10">
    <source>
        <dbReference type="ARBA" id="ARBA00023054"/>
    </source>
</evidence>
<keyword evidence="13 16" id="KW-0275">Fatty acid biosynthesis</keyword>
<feature type="transmembrane region" description="Helical" evidence="16">
    <location>
        <begin position="158"/>
        <end position="180"/>
    </location>
</feature>
<feature type="transmembrane region" description="Helical" evidence="16">
    <location>
        <begin position="324"/>
        <end position="350"/>
    </location>
</feature>
<dbReference type="GO" id="GO:0030497">
    <property type="term" value="P:fatty acid elongation"/>
    <property type="evidence" value="ECO:0007669"/>
    <property type="project" value="TreeGrafter"/>
</dbReference>
<keyword evidence="18" id="KW-1185">Reference proteome</keyword>
<comment type="subcellular location">
    <subcellularLocation>
        <location evidence="1 16">Endoplasmic reticulum membrane</location>
        <topology evidence="1 16">Multi-pass membrane protein</topology>
    </subcellularLocation>
</comment>
<comment type="pathway">
    <text evidence="2 16">Lipid metabolism; fatty acid biosynthesis.</text>
</comment>
<comment type="catalytic activity">
    <reaction evidence="16">
        <text>a very-long-chain (3R)-3-hydroxyacyl-CoA = a very-long-chain (2E)-enoyl-CoA + H2O</text>
        <dbReference type="Rhea" id="RHEA:45812"/>
        <dbReference type="ChEBI" id="CHEBI:15377"/>
        <dbReference type="ChEBI" id="CHEBI:83728"/>
        <dbReference type="ChEBI" id="CHEBI:85440"/>
        <dbReference type="EC" id="4.2.1.134"/>
    </reaction>
</comment>
<evidence type="ECO:0000256" key="9">
    <source>
        <dbReference type="ARBA" id="ARBA00022989"/>
    </source>
</evidence>
<evidence type="ECO:0000256" key="11">
    <source>
        <dbReference type="ARBA" id="ARBA00023098"/>
    </source>
</evidence>
<protein>
    <recommendedName>
        <fullName evidence="4 16">Very-long-chain (3R)-3-hydroxyacyl-CoA dehydratase</fullName>
        <ecNumber evidence="4 16">4.2.1.134</ecNumber>
    </recommendedName>
</protein>
<keyword evidence="9 16" id="KW-1133">Transmembrane helix</keyword>
<dbReference type="AlphaFoldDB" id="A0A1W4WT73"/>
<evidence type="ECO:0000256" key="4">
    <source>
        <dbReference type="ARBA" id="ARBA00013122"/>
    </source>
</evidence>
<dbReference type="InterPro" id="IPR007052">
    <property type="entry name" value="CS_dom"/>
</dbReference>
<feature type="domain" description="CS" evidence="17">
    <location>
        <begin position="3"/>
        <end position="93"/>
    </location>
</feature>
<dbReference type="EC" id="4.2.1.134" evidence="4 16"/>
<feature type="transmembrane region" description="Helical" evidence="16">
    <location>
        <begin position="282"/>
        <end position="304"/>
    </location>
</feature>
<accession>A0A1W4WT73</accession>
<dbReference type="Pfam" id="PF04969">
    <property type="entry name" value="CS"/>
    <property type="match status" value="1"/>
</dbReference>
<dbReference type="PANTHER" id="PTHR11035">
    <property type="entry name" value="VERY-LONG-CHAIN (3R)-3-HYDROXYACYL-COA DEHYDRATASE"/>
    <property type="match status" value="1"/>
</dbReference>
<name>A0A1W4WT73_AGRPL</name>
<gene>
    <name evidence="19" type="primary">LOC108735665</name>
</gene>
<evidence type="ECO:0000256" key="14">
    <source>
        <dbReference type="ARBA" id="ARBA00023239"/>
    </source>
</evidence>
<evidence type="ECO:0000313" key="19">
    <source>
        <dbReference type="RefSeq" id="XP_018323230.1"/>
    </source>
</evidence>
<proteinExistence type="inferred from homology"/>
<keyword evidence="7 16" id="KW-0256">Endoplasmic reticulum</keyword>
<dbReference type="SUPFAM" id="SSF49764">
    <property type="entry name" value="HSP20-like chaperones"/>
    <property type="match status" value="1"/>
</dbReference>
<feature type="transmembrane region" description="Helical" evidence="16">
    <location>
        <begin position="192"/>
        <end position="213"/>
    </location>
</feature>
<keyword evidence="14 16" id="KW-0456">Lyase</keyword>
<dbReference type="Gene3D" id="2.60.40.790">
    <property type="match status" value="1"/>
</dbReference>
<dbReference type="CDD" id="cd06465">
    <property type="entry name" value="p23_hB-ind1_like"/>
    <property type="match status" value="1"/>
</dbReference>
<dbReference type="InterPro" id="IPR008978">
    <property type="entry name" value="HSP20-like_chaperone"/>
</dbReference>
<dbReference type="InterPro" id="IPR007482">
    <property type="entry name" value="Tyr_Pase-like_PTPLA"/>
</dbReference>
<dbReference type="UniPathway" id="UPA00094"/>
<dbReference type="RefSeq" id="XP_018323230.1">
    <property type="nucleotide sequence ID" value="XM_018467728.2"/>
</dbReference>
<dbReference type="OrthoDB" id="2157530at2759"/>
<dbReference type="CTD" id="201562"/>
<evidence type="ECO:0000313" key="18">
    <source>
        <dbReference type="Proteomes" id="UP000192223"/>
    </source>
</evidence>
<reference evidence="19" key="1">
    <citation type="submission" date="2025-08" db="UniProtKB">
        <authorList>
            <consortium name="RefSeq"/>
        </authorList>
    </citation>
    <scope>IDENTIFICATION</scope>
    <source>
        <tissue evidence="19">Entire body</tissue>
    </source>
</reference>
<keyword evidence="11 16" id="KW-0443">Lipid metabolism</keyword>
<evidence type="ECO:0000256" key="3">
    <source>
        <dbReference type="ARBA" id="ARBA00007811"/>
    </source>
</evidence>
<evidence type="ECO:0000256" key="15">
    <source>
        <dbReference type="ARBA" id="ARBA00025733"/>
    </source>
</evidence>
<dbReference type="Proteomes" id="UP000192223">
    <property type="component" value="Unplaced"/>
</dbReference>
<keyword evidence="8 16" id="KW-0276">Fatty acid metabolism</keyword>
<evidence type="ECO:0000256" key="8">
    <source>
        <dbReference type="ARBA" id="ARBA00022832"/>
    </source>
</evidence>
<keyword evidence="5 16" id="KW-0444">Lipid biosynthesis</keyword>
<comment type="function">
    <text evidence="16">Catalyzes the third of the four reactions of the long-chain fatty acids elongation cycle. This endoplasmic reticulum-bound enzymatic process, allows the addition of two carbons to the chain of long- and very long-chain fatty acids/VLCFAs per cycle. This enzyme catalyzes the dehydration of the 3-hydroxyacyl-CoA intermediate into trans-2,3-enoyl-CoA, within each cycle of fatty acid elongation. Thereby, it participates to the production of VLCFAs of different chain lengths that are involved in multiple biological processes as precursors of membrane lipids and lipid mediators.</text>
</comment>
<dbReference type="Pfam" id="PF04387">
    <property type="entry name" value="PTPLA"/>
    <property type="match status" value="1"/>
</dbReference>
<evidence type="ECO:0000256" key="5">
    <source>
        <dbReference type="ARBA" id="ARBA00022516"/>
    </source>
</evidence>
<evidence type="ECO:0000256" key="1">
    <source>
        <dbReference type="ARBA" id="ARBA00004477"/>
    </source>
</evidence>
<dbReference type="GO" id="GO:0042761">
    <property type="term" value="P:very long-chain fatty acid biosynthetic process"/>
    <property type="evidence" value="ECO:0007669"/>
    <property type="project" value="TreeGrafter"/>
</dbReference>
<dbReference type="GO" id="GO:0030148">
    <property type="term" value="P:sphingolipid biosynthetic process"/>
    <property type="evidence" value="ECO:0007669"/>
    <property type="project" value="TreeGrafter"/>
</dbReference>
<comment type="similarity">
    <text evidence="15">Belongs to the p23/wos2 family.</text>
</comment>